<dbReference type="EMBL" id="BPLR01017479">
    <property type="protein sequence ID" value="GIY91939.1"/>
    <property type="molecule type" value="Genomic_DNA"/>
</dbReference>
<protein>
    <submittedName>
        <fullName evidence="1">Uncharacterized protein</fullName>
    </submittedName>
</protein>
<keyword evidence="2" id="KW-1185">Reference proteome</keyword>
<dbReference type="Proteomes" id="UP001054945">
    <property type="component" value="Unassembled WGS sequence"/>
</dbReference>
<sequence length="113" mass="13058">MHSETLGVLLTWKRTLIPFRSHSLRSGQSIIPIRNQAIREKDSPARENTIYQERNAFGDSWCVTNWKRTLIPFRSHSLRSGRSIIPIRNQAIKEKDSPAVTHPENRPLFKAPT</sequence>
<evidence type="ECO:0000313" key="2">
    <source>
        <dbReference type="Proteomes" id="UP001054945"/>
    </source>
</evidence>
<organism evidence="1 2">
    <name type="scientific">Caerostris extrusa</name>
    <name type="common">Bark spider</name>
    <name type="synonym">Caerostris bankana</name>
    <dbReference type="NCBI Taxonomy" id="172846"/>
    <lineage>
        <taxon>Eukaryota</taxon>
        <taxon>Metazoa</taxon>
        <taxon>Ecdysozoa</taxon>
        <taxon>Arthropoda</taxon>
        <taxon>Chelicerata</taxon>
        <taxon>Arachnida</taxon>
        <taxon>Araneae</taxon>
        <taxon>Araneomorphae</taxon>
        <taxon>Entelegynae</taxon>
        <taxon>Araneoidea</taxon>
        <taxon>Araneidae</taxon>
        <taxon>Caerostris</taxon>
    </lineage>
</organism>
<evidence type="ECO:0000313" key="1">
    <source>
        <dbReference type="EMBL" id="GIY91939.1"/>
    </source>
</evidence>
<gene>
    <name evidence="1" type="ORF">CEXT_530141</name>
</gene>
<comment type="caution">
    <text evidence="1">The sequence shown here is derived from an EMBL/GenBank/DDBJ whole genome shotgun (WGS) entry which is preliminary data.</text>
</comment>
<name>A0AAV4XDT3_CAEEX</name>
<dbReference type="AlphaFoldDB" id="A0AAV4XDT3"/>
<accession>A0AAV4XDT3</accession>
<proteinExistence type="predicted"/>
<reference evidence="1 2" key="1">
    <citation type="submission" date="2021-06" db="EMBL/GenBank/DDBJ databases">
        <title>Caerostris extrusa draft genome.</title>
        <authorList>
            <person name="Kono N."/>
            <person name="Arakawa K."/>
        </authorList>
    </citation>
    <scope>NUCLEOTIDE SEQUENCE [LARGE SCALE GENOMIC DNA]</scope>
</reference>